<keyword evidence="1" id="KW-0812">Transmembrane</keyword>
<dbReference type="InterPro" id="IPR029787">
    <property type="entry name" value="Nucleotide_cyclase"/>
</dbReference>
<name>A0A437LVH6_9SPHN</name>
<dbReference type="InterPro" id="IPR000160">
    <property type="entry name" value="GGDEF_dom"/>
</dbReference>
<keyword evidence="1" id="KW-0472">Membrane</keyword>
<feature type="transmembrane region" description="Helical" evidence="1">
    <location>
        <begin position="6"/>
        <end position="26"/>
    </location>
</feature>
<evidence type="ECO:0000259" key="2">
    <source>
        <dbReference type="PROSITE" id="PS50887"/>
    </source>
</evidence>
<dbReference type="PROSITE" id="PS50887">
    <property type="entry name" value="GGDEF"/>
    <property type="match status" value="1"/>
</dbReference>
<dbReference type="AlphaFoldDB" id="A0A437LVH6"/>
<dbReference type="OrthoDB" id="384661at2"/>
<feature type="transmembrane region" description="Helical" evidence="1">
    <location>
        <begin position="187"/>
        <end position="206"/>
    </location>
</feature>
<dbReference type="SMART" id="SM00267">
    <property type="entry name" value="GGDEF"/>
    <property type="match status" value="1"/>
</dbReference>
<feature type="transmembrane region" description="Helical" evidence="1">
    <location>
        <begin position="114"/>
        <end position="132"/>
    </location>
</feature>
<proteinExistence type="predicted"/>
<feature type="transmembrane region" description="Helical" evidence="1">
    <location>
        <begin position="144"/>
        <end position="167"/>
    </location>
</feature>
<feature type="transmembrane region" description="Helical" evidence="1">
    <location>
        <begin position="33"/>
        <end position="50"/>
    </location>
</feature>
<dbReference type="InterPro" id="IPR043128">
    <property type="entry name" value="Rev_trsase/Diguanyl_cyclase"/>
</dbReference>
<feature type="transmembrane region" description="Helical" evidence="1">
    <location>
        <begin position="56"/>
        <end position="78"/>
    </location>
</feature>
<accession>A0A437LVH6</accession>
<comment type="caution">
    <text evidence="3">The sequence shown here is derived from an EMBL/GenBank/DDBJ whole genome shotgun (WGS) entry which is preliminary data.</text>
</comment>
<dbReference type="RefSeq" id="WP_127746417.1">
    <property type="nucleotide sequence ID" value="NZ_SACN01000005.1"/>
</dbReference>
<feature type="transmembrane region" description="Helical" evidence="1">
    <location>
        <begin position="90"/>
        <end position="108"/>
    </location>
</feature>
<feature type="domain" description="GGDEF" evidence="2">
    <location>
        <begin position="241"/>
        <end position="352"/>
    </location>
</feature>
<evidence type="ECO:0000256" key="1">
    <source>
        <dbReference type="SAM" id="Phobius"/>
    </source>
</evidence>
<dbReference type="Pfam" id="PF00990">
    <property type="entry name" value="GGDEF"/>
    <property type="match status" value="1"/>
</dbReference>
<organism evidence="3 4">
    <name type="scientific">Sphingomonas crocodyli</name>
    <dbReference type="NCBI Taxonomy" id="1979270"/>
    <lineage>
        <taxon>Bacteria</taxon>
        <taxon>Pseudomonadati</taxon>
        <taxon>Pseudomonadota</taxon>
        <taxon>Alphaproteobacteria</taxon>
        <taxon>Sphingomonadales</taxon>
        <taxon>Sphingomonadaceae</taxon>
        <taxon>Sphingomonas</taxon>
    </lineage>
</organism>
<evidence type="ECO:0000313" key="3">
    <source>
        <dbReference type="EMBL" id="RVT89392.1"/>
    </source>
</evidence>
<keyword evidence="1" id="KW-1133">Transmembrane helix</keyword>
<gene>
    <name evidence="3" type="ORF">EOD43_21735</name>
</gene>
<keyword evidence="4" id="KW-1185">Reference proteome</keyword>
<protein>
    <submittedName>
        <fullName evidence="3">Diguanylate cyclase</fullName>
    </submittedName>
</protein>
<dbReference type="Gene3D" id="3.30.70.270">
    <property type="match status" value="1"/>
</dbReference>
<evidence type="ECO:0000313" key="4">
    <source>
        <dbReference type="Proteomes" id="UP000282971"/>
    </source>
</evidence>
<dbReference type="SUPFAM" id="SSF55073">
    <property type="entry name" value="Nucleotide cyclase"/>
    <property type="match status" value="1"/>
</dbReference>
<dbReference type="Proteomes" id="UP000282971">
    <property type="component" value="Unassembled WGS sequence"/>
</dbReference>
<dbReference type="EMBL" id="SACN01000005">
    <property type="protein sequence ID" value="RVT89392.1"/>
    <property type="molecule type" value="Genomic_DNA"/>
</dbReference>
<reference evidence="3 4" key="1">
    <citation type="submission" date="2019-01" db="EMBL/GenBank/DDBJ databases">
        <authorList>
            <person name="Chen W.-M."/>
        </authorList>
    </citation>
    <scope>NUCLEOTIDE SEQUENCE [LARGE SCALE GENOMIC DNA]</scope>
    <source>
        <strain evidence="3 4">CCP-7</strain>
    </source>
</reference>
<sequence length="352" mass="37653">MGDGFAFLFPIMFITLAGMFLLVWRWGAPIAKWWGLGFLCSGLAASVPALPNVIPMIVRGTIANALFGLAFFHFGGALLRRANAPLMTGVRIAILVVSVGGAVFGLAIRNLHLQIFASDLGCAILMGIGLPATTRRLRDLMDCALFAIVALVTFETFLQAVTVTITLPEQDGTGVYMTSTYAFLMQSSAVVLGLIHALVALASAVLDRIDADRQADLRDPLTGLTTRPGLDRALRARPRGPDSSFVICEVDNLRQANELFGPQASERIIVRIADLVRMEIPTGGVAARVGDQRFVIYVPTGGKAVANPIADRLRNAIYRYDWSGSGVTPSALGGLSLAALLSIECRVQTEPL</sequence>